<evidence type="ECO:0000313" key="8">
    <source>
        <dbReference type="EMBL" id="OAN49213.1"/>
    </source>
</evidence>
<accession>A0A178MKY7</accession>
<dbReference type="InterPro" id="IPR051398">
    <property type="entry name" value="Polysacch_Deacetylase"/>
</dbReference>
<dbReference type="RefSeq" id="WP_068493629.1">
    <property type="nucleotide sequence ID" value="NZ_LWQT01000066.1"/>
</dbReference>
<evidence type="ECO:0000259" key="7">
    <source>
        <dbReference type="Pfam" id="PF01522"/>
    </source>
</evidence>
<dbReference type="CDD" id="cd10918">
    <property type="entry name" value="CE4_NodB_like_5s_6s"/>
    <property type="match status" value="1"/>
</dbReference>
<dbReference type="AlphaFoldDB" id="A0A178MKY7"/>
<evidence type="ECO:0000256" key="2">
    <source>
        <dbReference type="ARBA" id="ARBA00004613"/>
    </source>
</evidence>
<protein>
    <recommendedName>
        <fullName evidence="4">Chitooligosaccharide deacetylase</fullName>
    </recommendedName>
    <alternativeName>
        <fullName evidence="6">Nodulation protein B</fullName>
    </alternativeName>
</protein>
<dbReference type="GO" id="GO:0016810">
    <property type="term" value="F:hydrolase activity, acting on carbon-nitrogen (but not peptide) bonds"/>
    <property type="evidence" value="ECO:0007669"/>
    <property type="project" value="InterPro"/>
</dbReference>
<proteinExistence type="inferred from homology"/>
<evidence type="ECO:0000256" key="4">
    <source>
        <dbReference type="ARBA" id="ARBA00020071"/>
    </source>
</evidence>
<keyword evidence="5" id="KW-0732">Signal</keyword>
<dbReference type="GO" id="GO:0005576">
    <property type="term" value="C:extracellular region"/>
    <property type="evidence" value="ECO:0007669"/>
    <property type="project" value="UniProtKB-SubCell"/>
</dbReference>
<evidence type="ECO:0000313" key="9">
    <source>
        <dbReference type="Proteomes" id="UP000078428"/>
    </source>
</evidence>
<dbReference type="Gene3D" id="3.20.20.370">
    <property type="entry name" value="Glycoside hydrolase/deacetylase"/>
    <property type="match status" value="1"/>
</dbReference>
<comment type="function">
    <text evidence="1">Is involved in generating a small heat-stable compound (Nod), an acylated oligomer of N-acetylglucosamine, that stimulates mitosis in various plant protoplasts.</text>
</comment>
<dbReference type="InterPro" id="IPR011330">
    <property type="entry name" value="Glyco_hydro/deAcase_b/a-brl"/>
</dbReference>
<comment type="similarity">
    <text evidence="3">Belongs to the polysaccharide deacetylase family.</text>
</comment>
<dbReference type="SUPFAM" id="SSF88713">
    <property type="entry name" value="Glycoside hydrolase/deacetylase"/>
    <property type="match status" value="1"/>
</dbReference>
<evidence type="ECO:0000256" key="5">
    <source>
        <dbReference type="ARBA" id="ARBA00022729"/>
    </source>
</evidence>
<dbReference type="Pfam" id="PF01522">
    <property type="entry name" value="Polysacc_deac_1"/>
    <property type="match status" value="1"/>
</dbReference>
<evidence type="ECO:0000256" key="6">
    <source>
        <dbReference type="ARBA" id="ARBA00032976"/>
    </source>
</evidence>
<dbReference type="InterPro" id="IPR002509">
    <property type="entry name" value="NODB_dom"/>
</dbReference>
<gene>
    <name evidence="8" type="ORF">A6A04_03620</name>
</gene>
<comment type="subcellular location">
    <subcellularLocation>
        <location evidence="2">Secreted</location>
    </subcellularLocation>
</comment>
<reference evidence="8 9" key="1">
    <citation type="submission" date="2016-04" db="EMBL/GenBank/DDBJ databases">
        <title>Draft genome sequence of freshwater magnetotactic bacteria Magnetospirillum marisnigri SP-1 and Magnetospirillum moscoviense BB-1.</title>
        <authorList>
            <person name="Koziaeva V."/>
            <person name="Dziuba M.V."/>
            <person name="Ivanov T.M."/>
            <person name="Kuznetsov B."/>
            <person name="Grouzdev D.S."/>
        </authorList>
    </citation>
    <scope>NUCLEOTIDE SEQUENCE [LARGE SCALE GENOMIC DNA]</scope>
    <source>
        <strain evidence="8 9">SP-1</strain>
    </source>
</reference>
<name>A0A178MKY7_9PROT</name>
<evidence type="ECO:0000256" key="1">
    <source>
        <dbReference type="ARBA" id="ARBA00003236"/>
    </source>
</evidence>
<dbReference type="PANTHER" id="PTHR34216:SF3">
    <property type="entry name" value="POLY-BETA-1,6-N-ACETYL-D-GLUCOSAMINE N-DEACETYLASE"/>
    <property type="match status" value="1"/>
</dbReference>
<comment type="caution">
    <text evidence="8">The sequence shown here is derived from an EMBL/GenBank/DDBJ whole genome shotgun (WGS) entry which is preliminary data.</text>
</comment>
<dbReference type="GO" id="GO:0005975">
    <property type="term" value="P:carbohydrate metabolic process"/>
    <property type="evidence" value="ECO:0007669"/>
    <property type="project" value="InterPro"/>
</dbReference>
<keyword evidence="9" id="KW-1185">Reference proteome</keyword>
<dbReference type="STRING" id="1285242.A6A04_03620"/>
<feature type="domain" description="NodB homology" evidence="7">
    <location>
        <begin position="79"/>
        <end position="209"/>
    </location>
</feature>
<evidence type="ECO:0000256" key="3">
    <source>
        <dbReference type="ARBA" id="ARBA00010973"/>
    </source>
</evidence>
<dbReference type="PANTHER" id="PTHR34216">
    <property type="match status" value="1"/>
</dbReference>
<dbReference type="EMBL" id="LWQT01000066">
    <property type="protein sequence ID" value="OAN49213.1"/>
    <property type="molecule type" value="Genomic_DNA"/>
</dbReference>
<sequence>MSLRDALAAPASVLWRLAAPVVPRPAGAFHVLMFHDIPSGQRESFRVLVEGLARAGRLISPAEAEGRLAGGGPNRGLAPVLLSFDDGFASNLAVAETVLAPLGAKALFFVCPGLIELSGEAQAEAVSRNVLRGQRAAPEPLMDWAGIERLRALGHTIGNHTRDHLRLAGLPADQRAEQIEGAAGMLAARLGAVPDWFAYTFGDIASIDAAALAEIGRHHRYCRSGVRGANGRGTPPLALRGDHVDLAASRDWQALACDGALALLYGKQRRMLDGLAPTPTLPRQSRGRET</sequence>
<dbReference type="Proteomes" id="UP000078428">
    <property type="component" value="Unassembled WGS sequence"/>
</dbReference>
<organism evidence="8 9">
    <name type="scientific">Paramagnetospirillum marisnigri</name>
    <dbReference type="NCBI Taxonomy" id="1285242"/>
    <lineage>
        <taxon>Bacteria</taxon>
        <taxon>Pseudomonadati</taxon>
        <taxon>Pseudomonadota</taxon>
        <taxon>Alphaproteobacteria</taxon>
        <taxon>Rhodospirillales</taxon>
        <taxon>Magnetospirillaceae</taxon>
        <taxon>Paramagnetospirillum</taxon>
    </lineage>
</organism>